<dbReference type="SUPFAM" id="SSF161098">
    <property type="entry name" value="MetI-like"/>
    <property type="match status" value="1"/>
</dbReference>
<organism evidence="10 11">
    <name type="scientific">Actinotignum sanguinis</name>
    <dbReference type="NCBI Taxonomy" id="1445614"/>
    <lineage>
        <taxon>Bacteria</taxon>
        <taxon>Bacillati</taxon>
        <taxon>Actinomycetota</taxon>
        <taxon>Actinomycetes</taxon>
        <taxon>Actinomycetales</taxon>
        <taxon>Actinomycetaceae</taxon>
        <taxon>Actinotignum</taxon>
    </lineage>
</organism>
<comment type="caution">
    <text evidence="10">The sequence shown here is derived from an EMBL/GenBank/DDBJ whole genome shotgun (WGS) entry which is preliminary data.</text>
</comment>
<keyword evidence="7 8" id="KW-0472">Membrane</keyword>
<dbReference type="InterPro" id="IPR035906">
    <property type="entry name" value="MetI-like_sf"/>
</dbReference>
<dbReference type="PROSITE" id="PS50928">
    <property type="entry name" value="ABC_TM1"/>
    <property type="match status" value="1"/>
</dbReference>
<comment type="similarity">
    <text evidence="8">Belongs to the binding-protein-dependent transport system permease family.</text>
</comment>
<dbReference type="Gene3D" id="1.10.3720.10">
    <property type="entry name" value="MetI-like"/>
    <property type="match status" value="1"/>
</dbReference>
<evidence type="ECO:0000313" key="11">
    <source>
        <dbReference type="Proteomes" id="UP001219297"/>
    </source>
</evidence>
<evidence type="ECO:0000256" key="8">
    <source>
        <dbReference type="RuleBase" id="RU363032"/>
    </source>
</evidence>
<evidence type="ECO:0000256" key="5">
    <source>
        <dbReference type="ARBA" id="ARBA00022970"/>
    </source>
</evidence>
<dbReference type="CDD" id="cd06261">
    <property type="entry name" value="TM_PBP2"/>
    <property type="match status" value="1"/>
</dbReference>
<dbReference type="InterPro" id="IPR043429">
    <property type="entry name" value="ArtM/GltK/GlnP/TcyL/YhdX-like"/>
</dbReference>
<keyword evidence="2 8" id="KW-0813">Transport</keyword>
<dbReference type="InterPro" id="IPR010065">
    <property type="entry name" value="AA_ABC_transptr_permease_3TM"/>
</dbReference>
<reference evidence="10 11" key="1">
    <citation type="submission" date="2023-02" db="EMBL/GenBank/DDBJ databases">
        <title>Defining the Infant Male Urobiome and Moving Towards Mechanisms in Urobiome Research.</title>
        <authorList>
            <person name="Reasoner S."/>
            <person name="Flores V."/>
            <person name="Van Horn G."/>
            <person name="Morales G."/>
            <person name="Peard L."/>
            <person name="Abelson B."/>
            <person name="Manuel C."/>
            <person name="Lee J."/>
            <person name="Baker B."/>
            <person name="Williams T."/>
            <person name="Schmitz J."/>
            <person name="Clayton D."/>
            <person name="Hadjifrangiskou M."/>
        </authorList>
    </citation>
    <scope>NUCLEOTIDE SEQUENCE [LARGE SCALE GENOMIC DNA]</scope>
    <source>
        <strain evidence="10 11">AS1053</strain>
    </source>
</reference>
<keyword evidence="4 8" id="KW-0812">Transmembrane</keyword>
<accession>A0ABT5V385</accession>
<feature type="transmembrane region" description="Helical" evidence="8">
    <location>
        <begin position="242"/>
        <end position="262"/>
    </location>
</feature>
<dbReference type="InterPro" id="IPR000515">
    <property type="entry name" value="MetI-like"/>
</dbReference>
<keyword evidence="6 8" id="KW-1133">Transmembrane helix</keyword>
<evidence type="ECO:0000256" key="1">
    <source>
        <dbReference type="ARBA" id="ARBA00004651"/>
    </source>
</evidence>
<feature type="transmembrane region" description="Helical" evidence="8">
    <location>
        <begin position="53"/>
        <end position="80"/>
    </location>
</feature>
<feature type="domain" description="ABC transmembrane type-1" evidence="9">
    <location>
        <begin position="56"/>
        <end position="263"/>
    </location>
</feature>
<evidence type="ECO:0000256" key="2">
    <source>
        <dbReference type="ARBA" id="ARBA00022448"/>
    </source>
</evidence>
<evidence type="ECO:0000259" key="9">
    <source>
        <dbReference type="PROSITE" id="PS50928"/>
    </source>
</evidence>
<dbReference type="NCBIfam" id="TIGR01726">
    <property type="entry name" value="HEQRo_perm_3TM"/>
    <property type="match status" value="1"/>
</dbReference>
<dbReference type="Proteomes" id="UP001219297">
    <property type="component" value="Unassembled WGS sequence"/>
</dbReference>
<feature type="transmembrane region" description="Helical" evidence="8">
    <location>
        <begin position="12"/>
        <end position="33"/>
    </location>
</feature>
<feature type="transmembrane region" description="Helical" evidence="8">
    <location>
        <begin position="92"/>
        <end position="114"/>
    </location>
</feature>
<evidence type="ECO:0000256" key="7">
    <source>
        <dbReference type="ARBA" id="ARBA00023136"/>
    </source>
</evidence>
<dbReference type="Pfam" id="PF00528">
    <property type="entry name" value="BPD_transp_1"/>
    <property type="match status" value="1"/>
</dbReference>
<gene>
    <name evidence="10" type="ORF">PWJ81_00050</name>
</gene>
<sequence>MEKIHPQARVKLSNIVWLIVMAVLGAMALNALITNDAFHWDVVGRYLFDWRILRGIVYTLVLTVLAMVIGIILALTMAVLRESSNAVLRAAARFYIWFFRGTPIYTQLMFWGLLPSLYQKLSLGIPFGPEFFTFHTDRVITPFIAAIIGLGLNEGAYLAEIIRSGLGAIDPGQREAAVALGMRSGTIMRRIILPQAMRIIIPPTGNETISMLKTTSLVLAVPFTLDLTFAAQDLGSKTYLPFPFLVVAAIWYLVITSLLMMVQHRIERHFARGFDGRTATTAFLDVTPKEHNDSRHGGRVRRLQIFR</sequence>
<evidence type="ECO:0000313" key="10">
    <source>
        <dbReference type="EMBL" id="MDE1655466.1"/>
    </source>
</evidence>
<dbReference type="RefSeq" id="WP_274778207.1">
    <property type="nucleotide sequence ID" value="NZ_CAUFPF010000015.1"/>
</dbReference>
<name>A0ABT5V385_9ACTO</name>
<keyword evidence="5" id="KW-0029">Amino-acid transport</keyword>
<evidence type="ECO:0000256" key="3">
    <source>
        <dbReference type="ARBA" id="ARBA00022475"/>
    </source>
</evidence>
<evidence type="ECO:0000256" key="4">
    <source>
        <dbReference type="ARBA" id="ARBA00022692"/>
    </source>
</evidence>
<proteinExistence type="inferred from homology"/>
<evidence type="ECO:0000256" key="6">
    <source>
        <dbReference type="ARBA" id="ARBA00022989"/>
    </source>
</evidence>
<keyword evidence="3" id="KW-1003">Cell membrane</keyword>
<dbReference type="PANTHER" id="PTHR30614">
    <property type="entry name" value="MEMBRANE COMPONENT OF AMINO ACID ABC TRANSPORTER"/>
    <property type="match status" value="1"/>
</dbReference>
<comment type="subcellular location">
    <subcellularLocation>
        <location evidence="1 8">Cell membrane</location>
        <topology evidence="1 8">Multi-pass membrane protein</topology>
    </subcellularLocation>
</comment>
<protein>
    <submittedName>
        <fullName evidence="10">Amino acid ABC transporter permease</fullName>
    </submittedName>
</protein>
<dbReference type="PANTHER" id="PTHR30614:SF0">
    <property type="entry name" value="L-CYSTINE TRANSPORT SYSTEM PERMEASE PROTEIN TCYL"/>
    <property type="match status" value="1"/>
</dbReference>
<keyword evidence="11" id="KW-1185">Reference proteome</keyword>
<dbReference type="EMBL" id="JARBHI010000001">
    <property type="protein sequence ID" value="MDE1655466.1"/>
    <property type="molecule type" value="Genomic_DNA"/>
</dbReference>